<evidence type="ECO:0000256" key="1">
    <source>
        <dbReference type="ARBA" id="ARBA00001968"/>
    </source>
</evidence>
<dbReference type="KEGG" id="dev:DhcVS_938"/>
<dbReference type="CDD" id="cd00555">
    <property type="entry name" value="Maf"/>
    <property type="match status" value="1"/>
</dbReference>
<dbReference type="HOGENOM" id="CLU_040416_0_0_0"/>
<proteinExistence type="inferred from homology"/>
<dbReference type="eggNOG" id="COG0424">
    <property type="taxonomic scope" value="Bacteria"/>
</dbReference>
<organism evidence="4 5">
    <name type="scientific">Dehalococcoides mccartyi (strain VS)</name>
    <dbReference type="NCBI Taxonomy" id="311424"/>
    <lineage>
        <taxon>Bacteria</taxon>
        <taxon>Bacillati</taxon>
        <taxon>Chloroflexota</taxon>
        <taxon>Dehalococcoidia</taxon>
        <taxon>Dehalococcoidales</taxon>
        <taxon>Dehalococcoidaceae</taxon>
        <taxon>Dehalococcoides</taxon>
    </lineage>
</organism>
<dbReference type="Proteomes" id="UP000002506">
    <property type="component" value="Chromosome"/>
</dbReference>
<evidence type="ECO:0000256" key="3">
    <source>
        <dbReference type="HAMAP-Rule" id="MF_00528"/>
    </source>
</evidence>
<gene>
    <name evidence="4" type="ordered locus">DhcVS_938</name>
</gene>
<dbReference type="EMBL" id="CP001827">
    <property type="protein sequence ID" value="ACZ62057.1"/>
    <property type="molecule type" value="Genomic_DNA"/>
</dbReference>
<comment type="similarity">
    <text evidence="3">Belongs to the Maf family. YhdE subfamily.</text>
</comment>
<dbReference type="PIRSF" id="PIRSF006305">
    <property type="entry name" value="Maf"/>
    <property type="match status" value="1"/>
</dbReference>
<comment type="catalytic activity">
    <reaction evidence="3">
        <text>UTP + H2O = UMP + diphosphate + H(+)</text>
        <dbReference type="Rhea" id="RHEA:29395"/>
        <dbReference type="ChEBI" id="CHEBI:15377"/>
        <dbReference type="ChEBI" id="CHEBI:15378"/>
        <dbReference type="ChEBI" id="CHEBI:33019"/>
        <dbReference type="ChEBI" id="CHEBI:46398"/>
        <dbReference type="ChEBI" id="CHEBI:57865"/>
        <dbReference type="EC" id="3.6.1.9"/>
    </reaction>
</comment>
<dbReference type="Gene3D" id="3.90.950.10">
    <property type="match status" value="1"/>
</dbReference>
<comment type="cofactor">
    <cofactor evidence="1 3">
        <name>a divalent metal cation</name>
        <dbReference type="ChEBI" id="CHEBI:60240"/>
    </cofactor>
</comment>
<name>D2BIA7_DEHMV</name>
<keyword evidence="3" id="KW-0963">Cytoplasm</keyword>
<feature type="site" description="Important for substrate specificity" evidence="3">
    <location>
        <position position="162"/>
    </location>
</feature>
<dbReference type="RefSeq" id="WP_012882208.1">
    <property type="nucleotide sequence ID" value="NC_013552.1"/>
</dbReference>
<dbReference type="InterPro" id="IPR003697">
    <property type="entry name" value="Maf-like"/>
</dbReference>
<dbReference type="GO" id="GO:0036221">
    <property type="term" value="F:UTP diphosphatase activity"/>
    <property type="evidence" value="ECO:0007669"/>
    <property type="project" value="RHEA"/>
</dbReference>
<dbReference type="GO" id="GO:0036218">
    <property type="term" value="F:dTTP diphosphatase activity"/>
    <property type="evidence" value="ECO:0007669"/>
    <property type="project" value="RHEA"/>
</dbReference>
<dbReference type="OrthoDB" id="9807767at2"/>
<feature type="active site" description="Proton acceptor" evidence="3">
    <location>
        <position position="77"/>
    </location>
</feature>
<accession>D2BIA7</accession>
<feature type="site" description="Important for substrate specificity" evidence="3">
    <location>
        <position position="20"/>
    </location>
</feature>
<dbReference type="AlphaFoldDB" id="D2BIA7"/>
<keyword evidence="2 3" id="KW-0378">Hydrolase</keyword>
<protein>
    <recommendedName>
        <fullName evidence="3">dTTP/UTP pyrophosphatase</fullName>
        <shortName evidence="3">dTTPase/UTPase</shortName>
        <ecNumber evidence="3">3.6.1.9</ecNumber>
    </recommendedName>
    <alternativeName>
        <fullName evidence="3">Nucleoside triphosphate pyrophosphatase</fullName>
    </alternativeName>
    <alternativeName>
        <fullName evidence="3">Nucleotide pyrophosphatase</fullName>
        <shortName evidence="3">Nucleotide PPase</shortName>
    </alternativeName>
</protein>
<evidence type="ECO:0000256" key="2">
    <source>
        <dbReference type="ARBA" id="ARBA00022801"/>
    </source>
</evidence>
<comment type="function">
    <text evidence="3">Nucleoside triphosphate pyrophosphatase that hydrolyzes dTTP and UTP. May have a dual role in cell division arrest and in preventing the incorporation of modified nucleotides into cellular nucleic acids.</text>
</comment>
<comment type="caution">
    <text evidence="3">Lacks conserved residue(s) required for the propagation of feature annotation.</text>
</comment>
<dbReference type="PANTHER" id="PTHR43213">
    <property type="entry name" value="BIFUNCTIONAL DTTP/UTP PYROPHOSPHATASE/METHYLTRANSFERASE PROTEIN-RELATED"/>
    <property type="match status" value="1"/>
</dbReference>
<dbReference type="SUPFAM" id="SSF52972">
    <property type="entry name" value="ITPase-like"/>
    <property type="match status" value="1"/>
</dbReference>
<comment type="catalytic activity">
    <reaction evidence="3">
        <text>dTTP + H2O = dTMP + diphosphate + H(+)</text>
        <dbReference type="Rhea" id="RHEA:28534"/>
        <dbReference type="ChEBI" id="CHEBI:15377"/>
        <dbReference type="ChEBI" id="CHEBI:15378"/>
        <dbReference type="ChEBI" id="CHEBI:33019"/>
        <dbReference type="ChEBI" id="CHEBI:37568"/>
        <dbReference type="ChEBI" id="CHEBI:63528"/>
        <dbReference type="EC" id="3.6.1.9"/>
    </reaction>
</comment>
<dbReference type="HAMAP" id="MF_00528">
    <property type="entry name" value="Maf"/>
    <property type="match status" value="1"/>
</dbReference>
<keyword evidence="3" id="KW-0546">Nucleotide metabolism</keyword>
<dbReference type="InterPro" id="IPR029001">
    <property type="entry name" value="ITPase-like_fam"/>
</dbReference>
<dbReference type="GO" id="GO:0009117">
    <property type="term" value="P:nucleotide metabolic process"/>
    <property type="evidence" value="ECO:0007669"/>
    <property type="project" value="UniProtKB-KW"/>
</dbReference>
<evidence type="ECO:0000313" key="4">
    <source>
        <dbReference type="EMBL" id="ACZ62057.1"/>
    </source>
</evidence>
<dbReference type="Pfam" id="PF02545">
    <property type="entry name" value="Maf"/>
    <property type="match status" value="1"/>
</dbReference>
<dbReference type="NCBIfam" id="TIGR00172">
    <property type="entry name" value="maf"/>
    <property type="match status" value="1"/>
</dbReference>
<comment type="subcellular location">
    <subcellularLocation>
        <location evidence="3">Cytoplasm</location>
    </subcellularLocation>
</comment>
<reference evidence="4 5" key="1">
    <citation type="journal article" date="2009" name="PLoS Genet.">
        <title>Localized plasticity in the streamlined genomes of vinyl chloride respiring Dehalococcoides.</title>
        <authorList>
            <person name="McMurdie P.J."/>
            <person name="Behrens S.F."/>
            <person name="Muller J.A."/>
            <person name="Goke J."/>
            <person name="Ritalahti K.M."/>
            <person name="Wagner R."/>
            <person name="Goltsman E."/>
            <person name="Lapidus A."/>
            <person name="Holmes S."/>
            <person name="Loffler F.E."/>
            <person name="Spormann A.M."/>
        </authorList>
    </citation>
    <scope>NUCLEOTIDE SEQUENCE [LARGE SCALE GENOMIC DNA]</scope>
    <source>
        <strain evidence="4 5">VS</strain>
    </source>
</reference>
<dbReference type="PANTHER" id="PTHR43213:SF5">
    <property type="entry name" value="BIFUNCTIONAL DTTP_UTP PYROPHOSPHATASE_METHYLTRANSFERASE PROTEIN-RELATED"/>
    <property type="match status" value="1"/>
</dbReference>
<evidence type="ECO:0000313" key="5">
    <source>
        <dbReference type="Proteomes" id="UP000002506"/>
    </source>
</evidence>
<feature type="site" description="Important for substrate specificity" evidence="3">
    <location>
        <position position="78"/>
    </location>
</feature>
<sequence>MSDNPSSKLPEIILASASPRRRQILSEMGLAFSVCPSQAEVSPDSSAEPAGFAVLNAETKAKDIAGKCSHGLIIAADTVVTDDCGILGKPASKKEALEYLLRLGGKSHKVISGVCLLNTANGQIHSASCLSTVIMRPFTATEAQSYVESGLPMDKAGAYGIQDGEFNPVEKIDGCYLNIVGLPVCTLVRLLNKAGFNPKLARSWQPEGDCSLCRIYRTEISRLL</sequence>
<dbReference type="EC" id="3.6.1.9" evidence="3"/>
<dbReference type="GO" id="GO:0005737">
    <property type="term" value="C:cytoplasm"/>
    <property type="evidence" value="ECO:0007669"/>
    <property type="project" value="UniProtKB-SubCell"/>
</dbReference>